<comment type="caution">
    <text evidence="10">The sequence shown here is derived from an EMBL/GenBank/DDBJ whole genome shotgun (WGS) entry which is preliminary data.</text>
</comment>
<evidence type="ECO:0000313" key="10">
    <source>
        <dbReference type="EMBL" id="GIP56825.1"/>
    </source>
</evidence>
<dbReference type="PROSITE" id="PS50110">
    <property type="entry name" value="RESPONSE_REGULATORY"/>
    <property type="match status" value="1"/>
</dbReference>
<dbReference type="Gene3D" id="6.10.250.690">
    <property type="match status" value="1"/>
</dbReference>
<dbReference type="Pfam" id="PF00072">
    <property type="entry name" value="Response_reg"/>
    <property type="match status" value="1"/>
</dbReference>
<keyword evidence="2" id="KW-0902">Two-component regulatory system</keyword>
<dbReference type="Pfam" id="PF00486">
    <property type="entry name" value="Trans_reg_C"/>
    <property type="match status" value="1"/>
</dbReference>
<keyword evidence="5" id="KW-0804">Transcription</keyword>
<dbReference type="InterPro" id="IPR036388">
    <property type="entry name" value="WH-like_DNA-bd_sf"/>
</dbReference>
<organism evidence="10 11">
    <name type="scientific">Paenibacillus woosongensis</name>
    <dbReference type="NCBI Taxonomy" id="307580"/>
    <lineage>
        <taxon>Bacteria</taxon>
        <taxon>Bacillati</taxon>
        <taxon>Bacillota</taxon>
        <taxon>Bacilli</taxon>
        <taxon>Bacillales</taxon>
        <taxon>Paenibacillaceae</taxon>
        <taxon>Paenibacillus</taxon>
    </lineage>
</organism>
<dbReference type="CDD" id="cd17574">
    <property type="entry name" value="REC_OmpR"/>
    <property type="match status" value="1"/>
</dbReference>
<feature type="domain" description="OmpR/PhoB-type" evidence="9">
    <location>
        <begin position="137"/>
        <end position="237"/>
    </location>
</feature>
<dbReference type="SMART" id="SM00862">
    <property type="entry name" value="Trans_reg_C"/>
    <property type="match status" value="1"/>
</dbReference>
<dbReference type="InterPro" id="IPR011006">
    <property type="entry name" value="CheY-like_superfamily"/>
</dbReference>
<dbReference type="InterPro" id="IPR001789">
    <property type="entry name" value="Sig_transdc_resp-reg_receiver"/>
</dbReference>
<dbReference type="Gene3D" id="1.10.10.10">
    <property type="entry name" value="Winged helix-like DNA-binding domain superfamily/Winged helix DNA-binding domain"/>
    <property type="match status" value="1"/>
</dbReference>
<evidence type="ECO:0000259" key="8">
    <source>
        <dbReference type="PROSITE" id="PS50110"/>
    </source>
</evidence>
<dbReference type="SUPFAM" id="SSF52172">
    <property type="entry name" value="CheY-like"/>
    <property type="match status" value="1"/>
</dbReference>
<feature type="modified residue" description="4-aspartylphosphate" evidence="6">
    <location>
        <position position="56"/>
    </location>
</feature>
<keyword evidence="11" id="KW-1185">Reference proteome</keyword>
<gene>
    <name evidence="10" type="ORF">J15TS10_06390</name>
</gene>
<evidence type="ECO:0000256" key="1">
    <source>
        <dbReference type="ARBA" id="ARBA00022553"/>
    </source>
</evidence>
<name>A0ABQ4MLG2_9BACL</name>
<evidence type="ECO:0000259" key="9">
    <source>
        <dbReference type="PROSITE" id="PS51755"/>
    </source>
</evidence>
<dbReference type="Proteomes" id="UP000681290">
    <property type="component" value="Unassembled WGS sequence"/>
</dbReference>
<dbReference type="Gene3D" id="3.40.50.2300">
    <property type="match status" value="1"/>
</dbReference>
<sequence>MLRNEKILMVDDEEGILNLLEIILKKERFHDIYSCTTGEEVLNLLSQHTFDVILLDIMLPDTHGFDLCHKIRSITNSPIIFISSCSSDFDKLTGLGIGGDDYITKPFNPLEVVARIHSLLRRQNLTRAMLRENHEPSKEYRYGNLALKPAEARLVVDERVIECTAKELELLQFFFKNPNRLYTATQIYQLVWGEEPNYGEEKTVTMHISKIRKKLESKPKSPEIIINIKGIGYKFVPPKER</sequence>
<evidence type="ECO:0000256" key="2">
    <source>
        <dbReference type="ARBA" id="ARBA00023012"/>
    </source>
</evidence>
<evidence type="ECO:0000313" key="11">
    <source>
        <dbReference type="Proteomes" id="UP000681290"/>
    </source>
</evidence>
<accession>A0ABQ4MLG2</accession>
<evidence type="ECO:0000256" key="5">
    <source>
        <dbReference type="ARBA" id="ARBA00023163"/>
    </source>
</evidence>
<keyword evidence="3" id="KW-0805">Transcription regulation</keyword>
<evidence type="ECO:0000256" key="6">
    <source>
        <dbReference type="PROSITE-ProRule" id="PRU00169"/>
    </source>
</evidence>
<dbReference type="PROSITE" id="PS51755">
    <property type="entry name" value="OMPR_PHOB"/>
    <property type="match status" value="1"/>
</dbReference>
<proteinExistence type="predicted"/>
<dbReference type="PANTHER" id="PTHR48111">
    <property type="entry name" value="REGULATOR OF RPOS"/>
    <property type="match status" value="1"/>
</dbReference>
<dbReference type="InterPro" id="IPR001867">
    <property type="entry name" value="OmpR/PhoB-type_DNA-bd"/>
</dbReference>
<dbReference type="RefSeq" id="WP_244996316.1">
    <property type="nucleotide sequence ID" value="NZ_BOSM01000001.1"/>
</dbReference>
<protein>
    <submittedName>
        <fullName evidence="10">DNA-binding response regulator</fullName>
    </submittedName>
</protein>
<reference evidence="10 11" key="1">
    <citation type="submission" date="2021-03" db="EMBL/GenBank/DDBJ databases">
        <title>Antimicrobial resistance genes in bacteria isolated from Japanese honey, and their potential for conferring macrolide and lincosamide resistance in the American foulbrood pathogen Paenibacillus larvae.</title>
        <authorList>
            <person name="Okamoto M."/>
            <person name="Kumagai M."/>
            <person name="Kanamori H."/>
            <person name="Takamatsu D."/>
        </authorList>
    </citation>
    <scope>NUCLEOTIDE SEQUENCE [LARGE SCALE GENOMIC DNA]</scope>
    <source>
        <strain evidence="10 11">J15TS10</strain>
    </source>
</reference>
<feature type="DNA-binding region" description="OmpR/PhoB-type" evidence="7">
    <location>
        <begin position="137"/>
        <end position="237"/>
    </location>
</feature>
<feature type="domain" description="Response regulatory" evidence="8">
    <location>
        <begin position="6"/>
        <end position="120"/>
    </location>
</feature>
<dbReference type="GO" id="GO:0003677">
    <property type="term" value="F:DNA binding"/>
    <property type="evidence" value="ECO:0007669"/>
    <property type="project" value="UniProtKB-KW"/>
</dbReference>
<dbReference type="InterPro" id="IPR016032">
    <property type="entry name" value="Sig_transdc_resp-reg_C-effctor"/>
</dbReference>
<dbReference type="PANTHER" id="PTHR48111:SF52">
    <property type="entry name" value="TRANSCRIPTIONAL REGULATORY PROTEIN YVRH"/>
    <property type="match status" value="1"/>
</dbReference>
<dbReference type="CDD" id="cd00383">
    <property type="entry name" value="trans_reg_C"/>
    <property type="match status" value="1"/>
</dbReference>
<dbReference type="EMBL" id="BOSM01000001">
    <property type="protein sequence ID" value="GIP56825.1"/>
    <property type="molecule type" value="Genomic_DNA"/>
</dbReference>
<dbReference type="SUPFAM" id="SSF46894">
    <property type="entry name" value="C-terminal effector domain of the bipartite response regulators"/>
    <property type="match status" value="1"/>
</dbReference>
<evidence type="ECO:0000256" key="4">
    <source>
        <dbReference type="ARBA" id="ARBA00023125"/>
    </source>
</evidence>
<keyword evidence="1 6" id="KW-0597">Phosphoprotein</keyword>
<evidence type="ECO:0000256" key="3">
    <source>
        <dbReference type="ARBA" id="ARBA00023015"/>
    </source>
</evidence>
<keyword evidence="4 7" id="KW-0238">DNA-binding</keyword>
<dbReference type="SMART" id="SM00448">
    <property type="entry name" value="REC"/>
    <property type="match status" value="1"/>
</dbReference>
<dbReference type="InterPro" id="IPR039420">
    <property type="entry name" value="WalR-like"/>
</dbReference>
<evidence type="ECO:0000256" key="7">
    <source>
        <dbReference type="PROSITE-ProRule" id="PRU01091"/>
    </source>
</evidence>